<dbReference type="OrthoDB" id="5326335at2"/>
<dbReference type="EMBL" id="CP014504">
    <property type="protein sequence ID" value="AMQ00497.1"/>
    <property type="molecule type" value="Genomic_DNA"/>
</dbReference>
<dbReference type="PATRIC" id="fig|188932.3.peg.3777"/>
<evidence type="ECO:0000313" key="2">
    <source>
        <dbReference type="Proteomes" id="UP000071561"/>
    </source>
</evidence>
<dbReference type="Proteomes" id="UP000071561">
    <property type="component" value="Chromosome"/>
</dbReference>
<accession>A0A127VGM6</accession>
<dbReference type="Gene3D" id="1.10.1200.10">
    <property type="entry name" value="ACP-like"/>
    <property type="match status" value="1"/>
</dbReference>
<dbReference type="InterPro" id="IPR036736">
    <property type="entry name" value="ACP-like_sf"/>
</dbReference>
<sequence>MNMSPKLQEIFATALAISSDQITADLAYQSVPEWDSMSHMILISELESSYAIAIETEDLLEMNSVPNVISGLQKYGVEI</sequence>
<evidence type="ECO:0008006" key="3">
    <source>
        <dbReference type="Google" id="ProtNLM"/>
    </source>
</evidence>
<protein>
    <recommendedName>
        <fullName evidence="3">Acyl carrier protein</fullName>
    </recommendedName>
</protein>
<evidence type="ECO:0000313" key="1">
    <source>
        <dbReference type="EMBL" id="AMQ00497.1"/>
    </source>
</evidence>
<dbReference type="KEGG" id="pcm:AY601_3635"/>
<dbReference type="AlphaFoldDB" id="A0A127VGM6"/>
<organism evidence="1 2">
    <name type="scientific">Pedobacter cryoconitis</name>
    <dbReference type="NCBI Taxonomy" id="188932"/>
    <lineage>
        <taxon>Bacteria</taxon>
        <taxon>Pseudomonadati</taxon>
        <taxon>Bacteroidota</taxon>
        <taxon>Sphingobacteriia</taxon>
        <taxon>Sphingobacteriales</taxon>
        <taxon>Sphingobacteriaceae</taxon>
        <taxon>Pedobacter</taxon>
    </lineage>
</organism>
<proteinExistence type="predicted"/>
<dbReference type="SUPFAM" id="SSF47336">
    <property type="entry name" value="ACP-like"/>
    <property type="match status" value="1"/>
</dbReference>
<name>A0A127VGM6_9SPHI</name>
<gene>
    <name evidence="1" type="ORF">AY601_3635</name>
</gene>
<reference evidence="1 2" key="1">
    <citation type="submission" date="2016-03" db="EMBL/GenBank/DDBJ databases">
        <title>Complete genome sequence of Pedobacter cryoconitis PAMC 27485.</title>
        <authorList>
            <person name="Lee J."/>
            <person name="Kim O.-S."/>
        </authorList>
    </citation>
    <scope>NUCLEOTIDE SEQUENCE [LARGE SCALE GENOMIC DNA]</scope>
    <source>
        <strain evidence="1 2">PAMC 27485</strain>
    </source>
</reference>
<keyword evidence="2" id="KW-1185">Reference proteome</keyword>